<organism evidence="2 3">
    <name type="scientific">Bradyrhizobium zhengyangense</name>
    <dbReference type="NCBI Taxonomy" id="2911009"/>
    <lineage>
        <taxon>Bacteria</taxon>
        <taxon>Pseudomonadati</taxon>
        <taxon>Pseudomonadota</taxon>
        <taxon>Alphaproteobacteria</taxon>
        <taxon>Hyphomicrobiales</taxon>
        <taxon>Nitrobacteraceae</taxon>
        <taxon>Bradyrhizobium</taxon>
    </lineage>
</organism>
<dbReference type="RefSeq" id="WP_237874405.1">
    <property type="nucleotide sequence ID" value="NZ_JAKLUA010000055.1"/>
</dbReference>
<evidence type="ECO:0000313" key="2">
    <source>
        <dbReference type="EMBL" id="MCG2673411.1"/>
    </source>
</evidence>
<accession>A0ABS9M2B2</accession>
<comment type="caution">
    <text evidence="2">The sequence shown here is derived from an EMBL/GenBank/DDBJ whole genome shotgun (WGS) entry which is preliminary data.</text>
</comment>
<protein>
    <submittedName>
        <fullName evidence="2">Uncharacterized protein</fullName>
    </submittedName>
</protein>
<evidence type="ECO:0000313" key="3">
    <source>
        <dbReference type="Proteomes" id="UP001139012"/>
    </source>
</evidence>
<evidence type="ECO:0000256" key="1">
    <source>
        <dbReference type="SAM" id="MobiDB-lite"/>
    </source>
</evidence>
<gene>
    <name evidence="2" type="ORF">L6637_41905</name>
</gene>
<proteinExistence type="predicted"/>
<feature type="region of interest" description="Disordered" evidence="1">
    <location>
        <begin position="1"/>
        <end position="25"/>
    </location>
</feature>
<keyword evidence="3" id="KW-1185">Reference proteome</keyword>
<reference evidence="2" key="1">
    <citation type="submission" date="2022-01" db="EMBL/GenBank/DDBJ databases">
        <title>Genome sequnece data of strain Bradyrhizobium sp. nov.</title>
        <authorList>
            <person name="Zhang J."/>
        </authorList>
    </citation>
    <scope>NUCLEOTIDE SEQUENCE</scope>
    <source>
        <strain evidence="2">WYCCWR 12774</strain>
    </source>
</reference>
<sequence length="100" mass="11201">MADVGIDKRESHEAPQIRDAEARDPGVIRRTIDADEGCKNPIPTFVGVGRFAFGYWVIAQGATMNDMQLQLETLRTEAARARAVEVGSRWARRRSSDDRL</sequence>
<dbReference type="EMBL" id="JAKLUA010000055">
    <property type="protein sequence ID" value="MCG2673411.1"/>
    <property type="molecule type" value="Genomic_DNA"/>
</dbReference>
<dbReference type="Proteomes" id="UP001139012">
    <property type="component" value="Unassembled WGS sequence"/>
</dbReference>
<name>A0ABS9M2B2_9BRAD</name>